<proteinExistence type="predicted"/>
<dbReference type="AlphaFoldDB" id="A0A9D4L551"/>
<accession>A0A9D4L551</accession>
<evidence type="ECO:0000313" key="1">
    <source>
        <dbReference type="EMBL" id="KAH3851620.1"/>
    </source>
</evidence>
<comment type="caution">
    <text evidence="1">The sequence shown here is derived from an EMBL/GenBank/DDBJ whole genome shotgun (WGS) entry which is preliminary data.</text>
</comment>
<organism evidence="1 2">
    <name type="scientific">Dreissena polymorpha</name>
    <name type="common">Zebra mussel</name>
    <name type="synonym">Mytilus polymorpha</name>
    <dbReference type="NCBI Taxonomy" id="45954"/>
    <lineage>
        <taxon>Eukaryota</taxon>
        <taxon>Metazoa</taxon>
        <taxon>Spiralia</taxon>
        <taxon>Lophotrochozoa</taxon>
        <taxon>Mollusca</taxon>
        <taxon>Bivalvia</taxon>
        <taxon>Autobranchia</taxon>
        <taxon>Heteroconchia</taxon>
        <taxon>Euheterodonta</taxon>
        <taxon>Imparidentia</taxon>
        <taxon>Neoheterodontei</taxon>
        <taxon>Myida</taxon>
        <taxon>Dreissenoidea</taxon>
        <taxon>Dreissenidae</taxon>
        <taxon>Dreissena</taxon>
    </lineage>
</organism>
<gene>
    <name evidence="1" type="ORF">DPMN_094102</name>
</gene>
<protein>
    <submittedName>
        <fullName evidence="1">Uncharacterized protein</fullName>
    </submittedName>
</protein>
<keyword evidence="2" id="KW-1185">Reference proteome</keyword>
<name>A0A9D4L551_DREPO</name>
<evidence type="ECO:0000313" key="2">
    <source>
        <dbReference type="Proteomes" id="UP000828390"/>
    </source>
</evidence>
<sequence length="55" mass="5950">MANVKVFGQTHRLMDSSTTICHPTGDIQNMPALGIRHGTEARANLLPLHHAGFNA</sequence>
<reference evidence="1" key="2">
    <citation type="submission" date="2020-11" db="EMBL/GenBank/DDBJ databases">
        <authorList>
            <person name="McCartney M.A."/>
            <person name="Auch B."/>
            <person name="Kono T."/>
            <person name="Mallez S."/>
            <person name="Becker A."/>
            <person name="Gohl D.M."/>
            <person name="Silverstein K.A.T."/>
            <person name="Koren S."/>
            <person name="Bechman K.B."/>
            <person name="Herman A."/>
            <person name="Abrahante J.E."/>
            <person name="Garbe J."/>
        </authorList>
    </citation>
    <scope>NUCLEOTIDE SEQUENCE</scope>
    <source>
        <strain evidence="1">Duluth1</strain>
        <tissue evidence="1">Whole animal</tissue>
    </source>
</reference>
<reference evidence="1" key="1">
    <citation type="journal article" date="2019" name="bioRxiv">
        <title>The Genome of the Zebra Mussel, Dreissena polymorpha: A Resource for Invasive Species Research.</title>
        <authorList>
            <person name="McCartney M.A."/>
            <person name="Auch B."/>
            <person name="Kono T."/>
            <person name="Mallez S."/>
            <person name="Zhang Y."/>
            <person name="Obille A."/>
            <person name="Becker A."/>
            <person name="Abrahante J.E."/>
            <person name="Garbe J."/>
            <person name="Badalamenti J.P."/>
            <person name="Herman A."/>
            <person name="Mangelson H."/>
            <person name="Liachko I."/>
            <person name="Sullivan S."/>
            <person name="Sone E.D."/>
            <person name="Koren S."/>
            <person name="Silverstein K.A.T."/>
            <person name="Beckman K.B."/>
            <person name="Gohl D.M."/>
        </authorList>
    </citation>
    <scope>NUCLEOTIDE SEQUENCE</scope>
    <source>
        <strain evidence="1">Duluth1</strain>
        <tissue evidence="1">Whole animal</tissue>
    </source>
</reference>
<dbReference type="Proteomes" id="UP000828390">
    <property type="component" value="Unassembled WGS sequence"/>
</dbReference>
<dbReference type="EMBL" id="JAIWYP010000003">
    <property type="protein sequence ID" value="KAH3851620.1"/>
    <property type="molecule type" value="Genomic_DNA"/>
</dbReference>